<dbReference type="KEGG" id="vg:77930529"/>
<dbReference type="Proteomes" id="UP000246494">
    <property type="component" value="Segment"/>
</dbReference>
<organism evidence="1 2">
    <name type="scientific">Gordonia phage Easley</name>
    <dbReference type="NCBI Taxonomy" id="2182395"/>
    <lineage>
        <taxon>Viruses</taxon>
        <taxon>Duplodnaviria</taxon>
        <taxon>Heunggongvirae</taxon>
        <taxon>Uroviricota</taxon>
        <taxon>Caudoviricetes</taxon>
        <taxon>Beenievirus</taxon>
        <taxon>Beenievirus easley</taxon>
    </lineage>
</organism>
<proteinExistence type="predicted"/>
<evidence type="ECO:0000313" key="2">
    <source>
        <dbReference type="Proteomes" id="UP000246494"/>
    </source>
</evidence>
<protein>
    <submittedName>
        <fullName evidence="1">Uncharacterized protein</fullName>
    </submittedName>
</protein>
<dbReference type="RefSeq" id="YP_010654678.1">
    <property type="nucleotide sequence ID" value="NC_070814.1"/>
</dbReference>
<evidence type="ECO:0000313" key="1">
    <source>
        <dbReference type="EMBL" id="AWN05071.1"/>
    </source>
</evidence>
<accession>A0A2U8UNM5</accession>
<dbReference type="EMBL" id="MH155867">
    <property type="protein sequence ID" value="AWN05071.1"/>
    <property type="molecule type" value="Genomic_DNA"/>
</dbReference>
<dbReference type="GeneID" id="77930529"/>
<name>A0A2U8UNM5_9CAUD</name>
<sequence>MSHFTVTVALPGHLDLAKVSDALAEALAPFDENIRVPRYVQSTRAELIAHGRKVIAEYATGLYAEYQELGEKGYRAAHPHAPEQHIAYLAGTSEGGGFPAKLAWSDEQVYADAVRWEEPEDIGPDGEVYSTYNPKSQWDWWTVGGRWGGMWQLREPSAELSALTEGSAFGLSENARKDGRTDVARIEQLVPESIEPTFALVDLDGEWHERGSMGWFGMVSDEKDSDDWNANYTRAISEMPKDTWLVNVDCHI</sequence>
<reference evidence="2" key="1">
    <citation type="submission" date="2018-04" db="EMBL/GenBank/DDBJ databases">
        <authorList>
            <person name="Go L.Y."/>
            <person name="Mitchell J.A."/>
        </authorList>
    </citation>
    <scope>NUCLEOTIDE SEQUENCE [LARGE SCALE GENOMIC DNA]</scope>
</reference>
<gene>
    <name evidence="1" type="primary">46</name>
    <name evidence="1" type="ORF">SEA_EASLEY_46</name>
</gene>
<keyword evidence="2" id="KW-1185">Reference proteome</keyword>